<dbReference type="Gene3D" id="3.90.550.10">
    <property type="entry name" value="Spore Coat Polysaccharide Biosynthesis Protein SpsA, Chain A"/>
    <property type="match status" value="1"/>
</dbReference>
<dbReference type="InterPro" id="IPR029044">
    <property type="entry name" value="Nucleotide-diphossugar_trans"/>
</dbReference>
<organism evidence="2 3">
    <name type="scientific">Skermanella stibiiresistens SB22</name>
    <dbReference type="NCBI Taxonomy" id="1385369"/>
    <lineage>
        <taxon>Bacteria</taxon>
        <taxon>Pseudomonadati</taxon>
        <taxon>Pseudomonadota</taxon>
        <taxon>Alphaproteobacteria</taxon>
        <taxon>Rhodospirillales</taxon>
        <taxon>Azospirillaceae</taxon>
        <taxon>Skermanella</taxon>
    </lineage>
</organism>
<evidence type="ECO:0000259" key="1">
    <source>
        <dbReference type="Pfam" id="PF00535"/>
    </source>
</evidence>
<name>W9H1C8_9PROT</name>
<dbReference type="InterPro" id="IPR050834">
    <property type="entry name" value="Glycosyltransf_2"/>
</dbReference>
<reference evidence="2 3" key="1">
    <citation type="submission" date="2013-08" db="EMBL/GenBank/DDBJ databases">
        <title>The genome sequence of Skermanella stibiiresistens.</title>
        <authorList>
            <person name="Zhu W."/>
            <person name="Wang G."/>
        </authorList>
    </citation>
    <scope>NUCLEOTIDE SEQUENCE [LARGE SCALE GENOMIC DNA]</scope>
    <source>
        <strain evidence="2 3">SB22</strain>
    </source>
</reference>
<sequence length="311" mass="33470">MSVAIPAHDEEERLRDCLDGFTRQVDGHGRPLDPACFEVILLLNNCSDGSAIVAHRHAARHPRLGLHIVDLVLAPQHAHVGWARRLAMDEALNRFRLLGRAGGVIATTDADTIVAPDWVARTLAEIDAGADAVGGKLMLPPVNLLDGDPQLKRATLLHRRYERLTDRMASLLDPDPADPWPRHGDHGGASLAATARAYLRAGGLPPLPTGEDQAFHRALRRSGARFRHSPRVRVFTSDRQDGRAAGGMAATLAGWRTSLANGNDILVECPDAIARRIGGGGPLVGRGEAARVSLEDAVPAMARRVMELQAE</sequence>
<dbReference type="AlphaFoldDB" id="W9H1C8"/>
<dbReference type="PANTHER" id="PTHR43685:SF14">
    <property type="entry name" value="GLYCOSYLTRANSFERASE 2-LIKE DOMAIN-CONTAINING PROTEIN"/>
    <property type="match status" value="1"/>
</dbReference>
<comment type="caution">
    <text evidence="2">The sequence shown here is derived from an EMBL/GenBank/DDBJ whole genome shotgun (WGS) entry which is preliminary data.</text>
</comment>
<dbReference type="InterPro" id="IPR001173">
    <property type="entry name" value="Glyco_trans_2-like"/>
</dbReference>
<evidence type="ECO:0000313" key="3">
    <source>
        <dbReference type="Proteomes" id="UP000019486"/>
    </source>
</evidence>
<dbReference type="SUPFAM" id="SSF53448">
    <property type="entry name" value="Nucleotide-diphospho-sugar transferases"/>
    <property type="match status" value="1"/>
</dbReference>
<feature type="domain" description="Glycosyltransferase 2-like" evidence="1">
    <location>
        <begin position="2"/>
        <end position="152"/>
    </location>
</feature>
<dbReference type="STRING" id="1385369.N825_17155"/>
<accession>W9H1C8</accession>
<keyword evidence="2" id="KW-0808">Transferase</keyword>
<dbReference type="Pfam" id="PF00535">
    <property type="entry name" value="Glycos_transf_2"/>
    <property type="match status" value="1"/>
</dbReference>
<proteinExistence type="predicted"/>
<keyword evidence="3" id="KW-1185">Reference proteome</keyword>
<protein>
    <submittedName>
        <fullName evidence="2">Glycosyl transferase family A</fullName>
    </submittedName>
</protein>
<gene>
    <name evidence="2" type="ORF">N825_17155</name>
</gene>
<dbReference type="EMBL" id="AVFL01000025">
    <property type="protein sequence ID" value="EWY37558.1"/>
    <property type="molecule type" value="Genomic_DNA"/>
</dbReference>
<dbReference type="Proteomes" id="UP000019486">
    <property type="component" value="Unassembled WGS sequence"/>
</dbReference>
<dbReference type="PANTHER" id="PTHR43685">
    <property type="entry name" value="GLYCOSYLTRANSFERASE"/>
    <property type="match status" value="1"/>
</dbReference>
<evidence type="ECO:0000313" key="2">
    <source>
        <dbReference type="EMBL" id="EWY37558.1"/>
    </source>
</evidence>
<dbReference type="RefSeq" id="WP_051513172.1">
    <property type="nucleotide sequence ID" value="NZ_AVFL01000025.1"/>
</dbReference>
<dbReference type="GO" id="GO:0016740">
    <property type="term" value="F:transferase activity"/>
    <property type="evidence" value="ECO:0007669"/>
    <property type="project" value="UniProtKB-KW"/>
</dbReference>